<evidence type="ECO:0000256" key="2">
    <source>
        <dbReference type="ARBA" id="ARBA00022737"/>
    </source>
</evidence>
<dbReference type="InterPro" id="IPR055414">
    <property type="entry name" value="LRR_R13L4/SHOC2-like"/>
</dbReference>
<evidence type="ECO:0000256" key="1">
    <source>
        <dbReference type="ARBA" id="ARBA00022614"/>
    </source>
</evidence>
<evidence type="ECO:0000259" key="3">
    <source>
        <dbReference type="Pfam" id="PF23598"/>
    </source>
</evidence>
<dbReference type="Gene3D" id="3.80.10.10">
    <property type="entry name" value="Ribonuclease Inhibitor"/>
    <property type="match status" value="2"/>
</dbReference>
<dbReference type="OrthoDB" id="676979at2759"/>
<dbReference type="InterPro" id="IPR050216">
    <property type="entry name" value="LRR_domain-containing"/>
</dbReference>
<dbReference type="Proteomes" id="UP000030755">
    <property type="component" value="Unassembled WGS sequence"/>
</dbReference>
<dbReference type="InterPro" id="IPR001611">
    <property type="entry name" value="Leu-rich_rpt"/>
</dbReference>
<dbReference type="InterPro" id="IPR003591">
    <property type="entry name" value="Leu-rich_rpt_typical-subtyp"/>
</dbReference>
<dbReference type="AlphaFoldDB" id="A0A075AQ31"/>
<evidence type="ECO:0000313" key="4">
    <source>
        <dbReference type="EMBL" id="EPZ30840.1"/>
    </source>
</evidence>
<organism evidence="4 5">
    <name type="scientific">Rozella allomycis (strain CSF55)</name>
    <dbReference type="NCBI Taxonomy" id="988480"/>
    <lineage>
        <taxon>Eukaryota</taxon>
        <taxon>Fungi</taxon>
        <taxon>Fungi incertae sedis</taxon>
        <taxon>Cryptomycota</taxon>
        <taxon>Cryptomycota incertae sedis</taxon>
        <taxon>Rozella</taxon>
    </lineage>
</organism>
<dbReference type="PROSITE" id="PS51450">
    <property type="entry name" value="LRR"/>
    <property type="match status" value="2"/>
</dbReference>
<dbReference type="Pfam" id="PF23598">
    <property type="entry name" value="LRR_14"/>
    <property type="match status" value="1"/>
</dbReference>
<dbReference type="InterPro" id="IPR032675">
    <property type="entry name" value="LRR_dom_sf"/>
</dbReference>
<evidence type="ECO:0000313" key="5">
    <source>
        <dbReference type="Proteomes" id="UP000030755"/>
    </source>
</evidence>
<dbReference type="Pfam" id="PF00560">
    <property type="entry name" value="LRR_1"/>
    <property type="match status" value="1"/>
</dbReference>
<accession>A0A075AQ31</accession>
<dbReference type="SUPFAM" id="SSF52058">
    <property type="entry name" value="L domain-like"/>
    <property type="match status" value="1"/>
</dbReference>
<keyword evidence="5" id="KW-1185">Reference proteome</keyword>
<proteinExistence type="predicted"/>
<dbReference type="GO" id="GO:0005737">
    <property type="term" value="C:cytoplasm"/>
    <property type="evidence" value="ECO:0007669"/>
    <property type="project" value="TreeGrafter"/>
</dbReference>
<dbReference type="SMART" id="SM00364">
    <property type="entry name" value="LRR_BAC"/>
    <property type="match status" value="7"/>
</dbReference>
<protein>
    <recommendedName>
        <fullName evidence="3">Disease resistance R13L4/SHOC-2-like LRR domain-containing protein</fullName>
    </recommendedName>
</protein>
<gene>
    <name evidence="4" type="ORF">O9G_003075</name>
</gene>
<dbReference type="HOGENOM" id="CLU_478291_0_0_1"/>
<sequence>MQGANFKTGANLRHLNDFCKFNVFDFDKTINVKNEGLKTLDLLQQSIKMSIHNFPTFLCRESFITRLQKQVTKINIDDNFLSEISDDISIYENLLILNASRNCIRRVSSKIGNCKKLNRLILDTNEIEELPFEIGLLQELTYVHLERNRITNFPLNLTQCVHLKMLDLSINELEELPKEIGNLVNLEWLNLSINNLNSLPQSIGDLAQLEFLDISANNLPHLPESIGNLKNLKDFRCQGNRIRNIPKKLAGWTSISIVQFSNNEVEYIPDEVLRGWSSTVRSISFGRNRLTEIPESIGLLTKCFAFTVIENAIEKIPGEIGYMENLAALNISENKIGSIPEEIGKCRRLAVLYASNNKLTSVPSSLGRLKHLQGVYVSRNPIQHFPASFKRFKGVMVVDDDDFASSSIKIRQPLRKLQEITATNLARQFIRLDNMFNQDPQSIHRYSSHELSELISLSNGQLGFPDHDHIKKFLEKNEYRIKDVTSTPPGTPKNDEASHTFMEETKIPVIARNSILKQLECTCCSMPFLGEPIYFIENASVHGQSANLFPFQHELCSLECLRIMKRSCLN</sequence>
<dbReference type="EMBL" id="KE561370">
    <property type="protein sequence ID" value="EPZ30840.1"/>
    <property type="molecule type" value="Genomic_DNA"/>
</dbReference>
<feature type="domain" description="Disease resistance R13L4/SHOC-2-like LRR" evidence="3">
    <location>
        <begin position="157"/>
        <end position="238"/>
    </location>
</feature>
<keyword evidence="2" id="KW-0677">Repeat</keyword>
<reference evidence="4 5" key="1">
    <citation type="journal article" date="2013" name="Curr. Biol.">
        <title>Shared signatures of parasitism and phylogenomics unite Cryptomycota and microsporidia.</title>
        <authorList>
            <person name="James T.Y."/>
            <person name="Pelin A."/>
            <person name="Bonen L."/>
            <person name="Ahrendt S."/>
            <person name="Sain D."/>
            <person name="Corradi N."/>
            <person name="Stajich J.E."/>
        </authorList>
    </citation>
    <scope>NUCLEOTIDE SEQUENCE [LARGE SCALE GENOMIC DNA]</scope>
    <source>
        <strain evidence="4 5">CSF55</strain>
    </source>
</reference>
<dbReference type="PANTHER" id="PTHR48051">
    <property type="match status" value="1"/>
</dbReference>
<dbReference type="PANTHER" id="PTHR48051:SF1">
    <property type="entry name" value="RAS SUPPRESSOR PROTEIN 1"/>
    <property type="match status" value="1"/>
</dbReference>
<keyword evidence="1" id="KW-0433">Leucine-rich repeat</keyword>
<dbReference type="SMART" id="SM00369">
    <property type="entry name" value="LRR_TYP"/>
    <property type="match status" value="7"/>
</dbReference>
<name>A0A075AQ31_ROZAC</name>
<dbReference type="STRING" id="988480.A0A075AQ31"/>